<comment type="caution">
    <text evidence="4">The sequence shown here is derived from an EMBL/GenBank/DDBJ whole genome shotgun (WGS) entry which is preliminary data.</text>
</comment>
<feature type="region of interest" description="Disordered" evidence="1">
    <location>
        <begin position="93"/>
        <end position="295"/>
    </location>
</feature>
<feature type="domain" description="SUZ-C" evidence="3">
    <location>
        <begin position="245"/>
        <end position="289"/>
    </location>
</feature>
<feature type="domain" description="SUZ" evidence="2">
    <location>
        <begin position="71"/>
        <end position="153"/>
    </location>
</feature>
<evidence type="ECO:0000313" key="4">
    <source>
        <dbReference type="EMBL" id="KAK9416834.1"/>
    </source>
</evidence>
<evidence type="ECO:0000313" key="5">
    <source>
        <dbReference type="Proteomes" id="UP001408356"/>
    </source>
</evidence>
<dbReference type="InterPro" id="IPR024771">
    <property type="entry name" value="SUZ"/>
</dbReference>
<name>A0ABR2UR68_9PEZI</name>
<accession>A0ABR2UR68</accession>
<reference evidence="4 5" key="1">
    <citation type="journal article" date="2024" name="J. Plant Pathol.">
        <title>Sequence and assembly of the genome of Seiridium unicorne, isolate CBS 538.82, causal agent of cypress canker disease.</title>
        <authorList>
            <person name="Scali E."/>
            <person name="Rocca G.D."/>
            <person name="Danti R."/>
            <person name="Garbelotto M."/>
            <person name="Barberini S."/>
            <person name="Baroncelli R."/>
            <person name="Emiliani G."/>
        </authorList>
    </citation>
    <scope>NUCLEOTIDE SEQUENCE [LARGE SCALE GENOMIC DNA]</scope>
    <source>
        <strain evidence="4 5">BM-138-508</strain>
    </source>
</reference>
<organism evidence="4 5">
    <name type="scientific">Seiridium unicorne</name>
    <dbReference type="NCBI Taxonomy" id="138068"/>
    <lineage>
        <taxon>Eukaryota</taxon>
        <taxon>Fungi</taxon>
        <taxon>Dikarya</taxon>
        <taxon>Ascomycota</taxon>
        <taxon>Pezizomycotina</taxon>
        <taxon>Sordariomycetes</taxon>
        <taxon>Xylariomycetidae</taxon>
        <taxon>Amphisphaeriales</taxon>
        <taxon>Sporocadaceae</taxon>
        <taxon>Seiridium</taxon>
    </lineage>
</organism>
<dbReference type="InterPro" id="IPR024642">
    <property type="entry name" value="SUZ-C"/>
</dbReference>
<sequence>MVKKTQIPDAWEDDDWETQADRAAAEPPAPVPAPAPLSKKERIAQHAELNKKIWQAAEEPDNGAPLQYLSQQPTPPLAQPFKAPMTVLARKPMLAKRDPVTGGMANMTLDDSDEEDKKPQETPEEIRARQQREREEKQRRYDEVRAKIFGESGAAGINSKAGSGRSSGATTPGTTTPPRSSGERRGRGRGRGGFRGNDRNARHDRVESGDFHSPKEYKEHNYSGGASLRDEGREKELYDPNFSPRPGSTLEKRTSATASGRSTPRSDEQVIRTPRGPDGSGRGGFGFSRRGARES</sequence>
<dbReference type="PROSITE" id="PS51673">
    <property type="entry name" value="SUZ"/>
    <property type="match status" value="1"/>
</dbReference>
<feature type="compositionally biased region" description="Basic and acidic residues" evidence="1">
    <location>
        <begin position="228"/>
        <end position="238"/>
    </location>
</feature>
<feature type="region of interest" description="Disordered" evidence="1">
    <location>
        <begin position="1"/>
        <end position="46"/>
    </location>
</feature>
<feature type="compositionally biased region" description="Basic and acidic residues" evidence="1">
    <location>
        <begin position="115"/>
        <end position="148"/>
    </location>
</feature>
<dbReference type="Pfam" id="PF12752">
    <property type="entry name" value="SUZ"/>
    <property type="match status" value="1"/>
</dbReference>
<dbReference type="EMBL" id="JARVKF010000403">
    <property type="protein sequence ID" value="KAK9416834.1"/>
    <property type="molecule type" value="Genomic_DNA"/>
</dbReference>
<feature type="compositionally biased region" description="Low complexity" evidence="1">
    <location>
        <begin position="161"/>
        <end position="180"/>
    </location>
</feature>
<dbReference type="Proteomes" id="UP001408356">
    <property type="component" value="Unassembled WGS sequence"/>
</dbReference>
<feature type="compositionally biased region" description="Basic and acidic residues" evidence="1">
    <location>
        <begin position="196"/>
        <end position="221"/>
    </location>
</feature>
<evidence type="ECO:0000256" key="1">
    <source>
        <dbReference type="SAM" id="MobiDB-lite"/>
    </source>
</evidence>
<evidence type="ECO:0008006" key="6">
    <source>
        <dbReference type="Google" id="ProtNLM"/>
    </source>
</evidence>
<dbReference type="PROSITE" id="PS51938">
    <property type="entry name" value="SUZ_C"/>
    <property type="match status" value="1"/>
</dbReference>
<proteinExistence type="predicted"/>
<protein>
    <recommendedName>
        <fullName evidence="6">SUZ domain-containing protein</fullName>
    </recommendedName>
</protein>
<evidence type="ECO:0000259" key="2">
    <source>
        <dbReference type="PROSITE" id="PS51673"/>
    </source>
</evidence>
<gene>
    <name evidence="4" type="ORF">SUNI508_09306</name>
</gene>
<evidence type="ECO:0000259" key="3">
    <source>
        <dbReference type="PROSITE" id="PS51938"/>
    </source>
</evidence>
<keyword evidence="5" id="KW-1185">Reference proteome</keyword>